<organism evidence="20 21">
    <name type="scientific">Gloeomargarita lithophora Alchichica-D10</name>
    <dbReference type="NCBI Taxonomy" id="1188229"/>
    <lineage>
        <taxon>Bacteria</taxon>
        <taxon>Bacillati</taxon>
        <taxon>Cyanobacteriota</taxon>
        <taxon>Cyanophyceae</taxon>
        <taxon>Gloeomargaritales</taxon>
        <taxon>Gloeomargaritaceae</taxon>
        <taxon>Gloeomargarita</taxon>
    </lineage>
</organism>
<dbReference type="InterPro" id="IPR020825">
    <property type="entry name" value="Phe-tRNA_synthase-like_B3/B4"/>
</dbReference>
<evidence type="ECO:0000256" key="4">
    <source>
        <dbReference type="ARBA" id="ARBA00022490"/>
    </source>
</evidence>
<comment type="catalytic activity">
    <reaction evidence="14 15">
        <text>tRNA(Phe) + L-phenylalanine + ATP = L-phenylalanyl-tRNA(Phe) + AMP + diphosphate + H(+)</text>
        <dbReference type="Rhea" id="RHEA:19413"/>
        <dbReference type="Rhea" id="RHEA-COMP:9668"/>
        <dbReference type="Rhea" id="RHEA-COMP:9699"/>
        <dbReference type="ChEBI" id="CHEBI:15378"/>
        <dbReference type="ChEBI" id="CHEBI:30616"/>
        <dbReference type="ChEBI" id="CHEBI:33019"/>
        <dbReference type="ChEBI" id="CHEBI:58095"/>
        <dbReference type="ChEBI" id="CHEBI:78442"/>
        <dbReference type="ChEBI" id="CHEBI:78531"/>
        <dbReference type="ChEBI" id="CHEBI:456215"/>
        <dbReference type="EC" id="6.1.1.20"/>
    </reaction>
</comment>
<evidence type="ECO:0000256" key="1">
    <source>
        <dbReference type="ARBA" id="ARBA00004496"/>
    </source>
</evidence>
<keyword evidence="21" id="KW-1185">Reference proteome</keyword>
<dbReference type="InterPro" id="IPR041616">
    <property type="entry name" value="PheRS_beta_core"/>
</dbReference>
<dbReference type="InterPro" id="IPR036690">
    <property type="entry name" value="Fdx_antiC-bd_sf"/>
</dbReference>
<keyword evidence="13 15" id="KW-0030">Aminoacyl-tRNA synthetase</keyword>
<evidence type="ECO:0000256" key="2">
    <source>
        <dbReference type="ARBA" id="ARBA00008653"/>
    </source>
</evidence>
<dbReference type="OrthoDB" id="9805455at2"/>
<evidence type="ECO:0000256" key="13">
    <source>
        <dbReference type="ARBA" id="ARBA00023146"/>
    </source>
</evidence>
<dbReference type="NCBIfam" id="TIGR00472">
    <property type="entry name" value="pheT_bact"/>
    <property type="match status" value="1"/>
</dbReference>
<dbReference type="InterPro" id="IPR033714">
    <property type="entry name" value="tRNA_bind_bactPheRS"/>
</dbReference>
<keyword evidence="6 15" id="KW-0436">Ligase</keyword>
<dbReference type="GO" id="GO:0000287">
    <property type="term" value="F:magnesium ion binding"/>
    <property type="evidence" value="ECO:0007669"/>
    <property type="project" value="UniProtKB-UniRule"/>
</dbReference>
<protein>
    <recommendedName>
        <fullName evidence="15">Phenylalanine--tRNA ligase beta subunit</fullName>
        <ecNumber evidence="15">6.1.1.20</ecNumber>
    </recommendedName>
    <alternativeName>
        <fullName evidence="15">Phenylalanyl-tRNA synthetase beta subunit</fullName>
        <shortName evidence="15">PheRS</shortName>
    </alternativeName>
</protein>
<dbReference type="Proteomes" id="UP000180235">
    <property type="component" value="Chromosome"/>
</dbReference>
<dbReference type="SMART" id="SM00873">
    <property type="entry name" value="B3_4"/>
    <property type="match status" value="1"/>
</dbReference>
<dbReference type="InterPro" id="IPR012340">
    <property type="entry name" value="NA-bd_OB-fold"/>
</dbReference>
<evidence type="ECO:0000259" key="19">
    <source>
        <dbReference type="PROSITE" id="PS51483"/>
    </source>
</evidence>
<comment type="subcellular location">
    <subcellularLocation>
        <location evidence="1 15">Cytoplasm</location>
    </subcellularLocation>
</comment>
<comment type="cofactor">
    <cofactor evidence="15">
        <name>Mg(2+)</name>
        <dbReference type="ChEBI" id="CHEBI:18420"/>
    </cofactor>
    <text evidence="15">Binds 2 magnesium ions per tetramer.</text>
</comment>
<dbReference type="InterPro" id="IPR045060">
    <property type="entry name" value="Phe-tRNA-ligase_IIc_bsu"/>
</dbReference>
<dbReference type="GO" id="GO:0000049">
    <property type="term" value="F:tRNA binding"/>
    <property type="evidence" value="ECO:0007669"/>
    <property type="project" value="UniProtKB-UniRule"/>
</dbReference>
<evidence type="ECO:0000259" key="18">
    <source>
        <dbReference type="PROSITE" id="PS51447"/>
    </source>
</evidence>
<feature type="domain" description="FDX-ACB" evidence="18">
    <location>
        <begin position="699"/>
        <end position="792"/>
    </location>
</feature>
<dbReference type="SUPFAM" id="SSF54991">
    <property type="entry name" value="Anticodon-binding domain of PheRS"/>
    <property type="match status" value="1"/>
</dbReference>
<evidence type="ECO:0000256" key="8">
    <source>
        <dbReference type="ARBA" id="ARBA00022741"/>
    </source>
</evidence>
<dbReference type="SUPFAM" id="SSF46955">
    <property type="entry name" value="Putative DNA-binding domain"/>
    <property type="match status" value="1"/>
</dbReference>
<dbReference type="GO" id="GO:0004826">
    <property type="term" value="F:phenylalanine-tRNA ligase activity"/>
    <property type="evidence" value="ECO:0007669"/>
    <property type="project" value="UniProtKB-UniRule"/>
</dbReference>
<dbReference type="KEGG" id="glt:GlitD10_0593"/>
<dbReference type="SUPFAM" id="SSF56037">
    <property type="entry name" value="PheT/TilS domain"/>
    <property type="match status" value="1"/>
</dbReference>
<dbReference type="CDD" id="cd02796">
    <property type="entry name" value="tRNA_bind_bactPheRS"/>
    <property type="match status" value="1"/>
</dbReference>
<evidence type="ECO:0000256" key="10">
    <source>
        <dbReference type="ARBA" id="ARBA00022842"/>
    </source>
</evidence>
<dbReference type="Pfam" id="PF17759">
    <property type="entry name" value="tRNA_synthFbeta"/>
    <property type="match status" value="1"/>
</dbReference>
<keyword evidence="7 15" id="KW-0479">Metal-binding</keyword>
<keyword evidence="5 16" id="KW-0820">tRNA-binding</keyword>
<dbReference type="FunFam" id="3.30.70.380:FF:000001">
    <property type="entry name" value="Phenylalanine--tRNA ligase beta subunit"/>
    <property type="match status" value="1"/>
</dbReference>
<keyword evidence="4 15" id="KW-0963">Cytoplasm</keyword>
<evidence type="ECO:0000256" key="5">
    <source>
        <dbReference type="ARBA" id="ARBA00022555"/>
    </source>
</evidence>
<dbReference type="GO" id="GO:0009328">
    <property type="term" value="C:phenylalanine-tRNA ligase complex"/>
    <property type="evidence" value="ECO:0007669"/>
    <property type="project" value="TreeGrafter"/>
</dbReference>
<feature type="binding site" evidence="15">
    <location>
        <position position="472"/>
    </location>
    <ligand>
        <name>Mg(2+)</name>
        <dbReference type="ChEBI" id="CHEBI:18420"/>
        <note>shared with alpha subunit</note>
    </ligand>
</feature>
<dbReference type="HAMAP" id="MF_00283">
    <property type="entry name" value="Phe_tRNA_synth_beta1"/>
    <property type="match status" value="1"/>
</dbReference>
<name>A0A1J0AAE5_9CYAN</name>
<dbReference type="PANTHER" id="PTHR10947">
    <property type="entry name" value="PHENYLALANYL-TRNA SYNTHETASE BETA CHAIN AND LEUCINE-RICH REPEAT-CONTAINING PROTEIN 47"/>
    <property type="match status" value="1"/>
</dbReference>
<evidence type="ECO:0000256" key="3">
    <source>
        <dbReference type="ARBA" id="ARBA00011209"/>
    </source>
</evidence>
<feature type="binding site" evidence="15">
    <location>
        <position position="476"/>
    </location>
    <ligand>
        <name>Mg(2+)</name>
        <dbReference type="ChEBI" id="CHEBI:18420"/>
        <note>shared with alpha subunit</note>
    </ligand>
</feature>
<keyword evidence="11 16" id="KW-0694">RNA-binding</keyword>
<feature type="domain" description="TRNA-binding" evidence="17">
    <location>
        <begin position="41"/>
        <end position="152"/>
    </location>
</feature>
<dbReference type="Pfam" id="PF03483">
    <property type="entry name" value="B3_4"/>
    <property type="match status" value="1"/>
</dbReference>
<dbReference type="SUPFAM" id="SSF55681">
    <property type="entry name" value="Class II aaRS and biotin synthetases"/>
    <property type="match status" value="1"/>
</dbReference>
<dbReference type="AlphaFoldDB" id="A0A1J0AAE5"/>
<dbReference type="PROSITE" id="PS50886">
    <property type="entry name" value="TRBD"/>
    <property type="match status" value="1"/>
</dbReference>
<evidence type="ECO:0000256" key="7">
    <source>
        <dbReference type="ARBA" id="ARBA00022723"/>
    </source>
</evidence>
<feature type="domain" description="B5" evidence="19">
    <location>
        <begin position="408"/>
        <end position="488"/>
    </location>
</feature>
<dbReference type="SMART" id="SM00896">
    <property type="entry name" value="FDX-ACB"/>
    <property type="match status" value="1"/>
</dbReference>
<dbReference type="RefSeq" id="WP_071453582.1">
    <property type="nucleotide sequence ID" value="NZ_CP017675.1"/>
</dbReference>
<dbReference type="InterPro" id="IPR002547">
    <property type="entry name" value="tRNA-bd_dom"/>
</dbReference>
<dbReference type="InterPro" id="IPR045864">
    <property type="entry name" value="aa-tRNA-synth_II/BPL/LPL"/>
</dbReference>
<dbReference type="Gene3D" id="2.40.50.140">
    <property type="entry name" value="Nucleic acid-binding proteins"/>
    <property type="match status" value="1"/>
</dbReference>
<dbReference type="Gene3D" id="3.30.56.10">
    <property type="match status" value="2"/>
</dbReference>
<dbReference type="InterPro" id="IPR005146">
    <property type="entry name" value="B3/B4_tRNA-bd"/>
</dbReference>
<dbReference type="EC" id="6.1.1.20" evidence="15"/>
<dbReference type="CDD" id="cd00769">
    <property type="entry name" value="PheRS_beta_core"/>
    <property type="match status" value="1"/>
</dbReference>
<evidence type="ECO:0000256" key="16">
    <source>
        <dbReference type="PROSITE-ProRule" id="PRU00209"/>
    </source>
</evidence>
<dbReference type="Gene3D" id="3.30.70.380">
    <property type="entry name" value="Ferrodoxin-fold anticodon-binding domain"/>
    <property type="match status" value="1"/>
</dbReference>
<gene>
    <name evidence="15 20" type="primary">pheT</name>
    <name evidence="20" type="ORF">GlitD10_0593</name>
</gene>
<dbReference type="Gene3D" id="3.30.930.10">
    <property type="entry name" value="Bira Bifunctional Protein, Domain 2"/>
    <property type="match status" value="1"/>
</dbReference>
<evidence type="ECO:0000259" key="17">
    <source>
        <dbReference type="PROSITE" id="PS50886"/>
    </source>
</evidence>
<dbReference type="InterPro" id="IPR005147">
    <property type="entry name" value="tRNA_synthase_B5-dom"/>
</dbReference>
<dbReference type="FunFam" id="2.40.50.140:FF:000045">
    <property type="entry name" value="Phenylalanine--tRNA ligase beta subunit"/>
    <property type="match status" value="1"/>
</dbReference>
<evidence type="ECO:0000256" key="12">
    <source>
        <dbReference type="ARBA" id="ARBA00022917"/>
    </source>
</evidence>
<dbReference type="Pfam" id="PF03147">
    <property type="entry name" value="FDX-ACB"/>
    <property type="match status" value="1"/>
</dbReference>
<dbReference type="PROSITE" id="PS51483">
    <property type="entry name" value="B5"/>
    <property type="match status" value="1"/>
</dbReference>
<dbReference type="InterPro" id="IPR004532">
    <property type="entry name" value="Phe-tRNA-ligase_IIc_bsu_bact"/>
</dbReference>
<keyword evidence="9 15" id="KW-0067">ATP-binding</keyword>
<dbReference type="InterPro" id="IPR005121">
    <property type="entry name" value="Fdx_antiC-bd"/>
</dbReference>
<dbReference type="InterPro" id="IPR009061">
    <property type="entry name" value="DNA-bd_dom_put_sf"/>
</dbReference>
<evidence type="ECO:0000256" key="11">
    <source>
        <dbReference type="ARBA" id="ARBA00022884"/>
    </source>
</evidence>
<keyword evidence="12 15" id="KW-0648">Protein biosynthesis</keyword>
<feature type="binding site" evidence="15">
    <location>
        <position position="475"/>
    </location>
    <ligand>
        <name>Mg(2+)</name>
        <dbReference type="ChEBI" id="CHEBI:18420"/>
        <note>shared with alpha subunit</note>
    </ligand>
</feature>
<dbReference type="SMART" id="SM00874">
    <property type="entry name" value="B5"/>
    <property type="match status" value="1"/>
</dbReference>
<dbReference type="GO" id="GO:0006432">
    <property type="term" value="P:phenylalanyl-tRNA aminoacylation"/>
    <property type="evidence" value="ECO:0007669"/>
    <property type="project" value="UniProtKB-UniRule"/>
</dbReference>
<dbReference type="GO" id="GO:0005524">
    <property type="term" value="F:ATP binding"/>
    <property type="evidence" value="ECO:0007669"/>
    <property type="project" value="UniProtKB-UniRule"/>
</dbReference>
<evidence type="ECO:0000313" key="20">
    <source>
        <dbReference type="EMBL" id="APB32907.1"/>
    </source>
</evidence>
<dbReference type="EMBL" id="CP017675">
    <property type="protein sequence ID" value="APB32907.1"/>
    <property type="molecule type" value="Genomic_DNA"/>
</dbReference>
<evidence type="ECO:0000313" key="21">
    <source>
        <dbReference type="Proteomes" id="UP000180235"/>
    </source>
</evidence>
<keyword evidence="10 15" id="KW-0460">Magnesium</keyword>
<dbReference type="SUPFAM" id="SSF50249">
    <property type="entry name" value="Nucleic acid-binding proteins"/>
    <property type="match status" value="1"/>
</dbReference>
<proteinExistence type="inferred from homology"/>
<dbReference type="PANTHER" id="PTHR10947:SF0">
    <property type="entry name" value="PHENYLALANINE--TRNA LIGASE BETA SUBUNIT"/>
    <property type="match status" value="1"/>
</dbReference>
<dbReference type="Pfam" id="PF01588">
    <property type="entry name" value="tRNA_bind"/>
    <property type="match status" value="1"/>
</dbReference>
<sequence length="793" mass="87182">MRVSLNWLRELVALPPQVTVAQLAERLTVAGFEVEDIEDRRTWAAGVVVGRVLARQAHPQADKLSVCRVDVGQPEPLTIVCGAANVRAEALVPVALVGTYLPGIDLKIVPANKRGVDSWGMICSLAELGLAKNSEGIHIFDEPELSPGQDVRPLLGLDDVILEVASTANRADALSMVGMAREVAALFGVAVQFPAVPGVTLPPAKLKIDIPDPIACPRYWGTQFADITIAPSPLWLRQRLERAGTRVVNNVVDITNYVLLEWGQPLHAFDGNQLQKLAGNALLTLGVRLAHPGESLKTLDEQTRNLTPQTLVITANDQPVALAGVMGGAATEVTESTHNILLEAAIFDPAMVRRSARSLGLRTEASARYERGVNPADLALAWGRTVQLLQEWAGAKLVGMGQWDQRDMTPRLLKLRRQRVQAVLGNVTTGALTDTDIVKTLTALGFTLEPTDQGWQVTVPPYRLRDIEREIDLIEEVARLVGYDNFVNTLPGAGQVGGYPPTEQVHLRLRELCRGYGLHELMHYSLVKAGDIHLSNPLLAEYGALRTDLFDGLVQALTYNVQQKNGVLWGFEVGRVFVKNPEQEREFTQLGAIWGGSQEHWLRKEPVTWYEAKGLVAGLLQGFNLSPVWTSYSQDPRFHPGRTAQLSVDGKLLGQFGQLHPHLCQSQDIPEQVYVLLLDIEYLTQAVTAATLVRFQPYATYPASDRDLALFAGVTLTVADLMRVMRQAGGDLLQQVFLFDEYRGEGVPEGQRSLAFRLIYRAENRTLTDPEVEAVQAQVRQALVSTYSVTLRS</sequence>
<dbReference type="PROSITE" id="PS51447">
    <property type="entry name" value="FDX_ACB"/>
    <property type="match status" value="1"/>
</dbReference>
<keyword evidence="8 15" id="KW-0547">Nucleotide-binding</keyword>
<reference evidence="20 21" key="1">
    <citation type="submission" date="2016-10" db="EMBL/GenBank/DDBJ databases">
        <title>Description of Gloeomargarita lithophora gen. nov., sp. nov., a thylakoid-bearing basal-branching cyanobacterium with intracellular carbonates, and proposal for Gloeomargaritales ord. nov.</title>
        <authorList>
            <person name="Moreira D."/>
            <person name="Tavera R."/>
            <person name="Benzerara K."/>
            <person name="Skouri-Panet F."/>
            <person name="Couradeau E."/>
            <person name="Gerard E."/>
            <person name="Loussert C."/>
            <person name="Novelo E."/>
            <person name="Zivanovic Y."/>
            <person name="Lopez-Garcia P."/>
        </authorList>
    </citation>
    <scope>NUCLEOTIDE SEQUENCE [LARGE SCALE GENOMIC DNA]</scope>
    <source>
        <strain evidence="20 21">D10</strain>
    </source>
</reference>
<evidence type="ECO:0000256" key="6">
    <source>
        <dbReference type="ARBA" id="ARBA00022598"/>
    </source>
</evidence>
<dbReference type="STRING" id="1188229.GlitD10_0593"/>
<dbReference type="Gene3D" id="3.50.40.10">
    <property type="entry name" value="Phenylalanyl-trna Synthetase, Chain B, domain 3"/>
    <property type="match status" value="1"/>
</dbReference>
<evidence type="ECO:0000256" key="15">
    <source>
        <dbReference type="HAMAP-Rule" id="MF_00283"/>
    </source>
</evidence>
<feature type="binding site" evidence="15">
    <location>
        <position position="466"/>
    </location>
    <ligand>
        <name>Mg(2+)</name>
        <dbReference type="ChEBI" id="CHEBI:18420"/>
        <note>shared with alpha subunit</note>
    </ligand>
</feature>
<comment type="subunit">
    <text evidence="3 15">Tetramer of two alpha and two beta subunits.</text>
</comment>
<comment type="similarity">
    <text evidence="2 15">Belongs to the phenylalanyl-tRNA synthetase beta subunit family. Type 1 subfamily.</text>
</comment>
<evidence type="ECO:0000256" key="14">
    <source>
        <dbReference type="ARBA" id="ARBA00049255"/>
    </source>
</evidence>
<dbReference type="Pfam" id="PF03484">
    <property type="entry name" value="B5"/>
    <property type="match status" value="1"/>
</dbReference>
<evidence type="ECO:0000256" key="9">
    <source>
        <dbReference type="ARBA" id="ARBA00022840"/>
    </source>
</evidence>
<accession>A0A1J0AAE5</accession>